<evidence type="ECO:0000256" key="4">
    <source>
        <dbReference type="ARBA" id="ARBA00022968"/>
    </source>
</evidence>
<keyword evidence="7" id="KW-0808">Transferase</keyword>
<dbReference type="Proteomes" id="UP001370490">
    <property type="component" value="Unassembled WGS sequence"/>
</dbReference>
<dbReference type="GO" id="GO:0032259">
    <property type="term" value="P:methylation"/>
    <property type="evidence" value="ECO:0007669"/>
    <property type="project" value="UniProtKB-KW"/>
</dbReference>
<evidence type="ECO:0000313" key="9">
    <source>
        <dbReference type="EMBL" id="KAK6938820.1"/>
    </source>
</evidence>
<name>A0AAN8ZLW7_9MAGN</name>
<feature type="region of interest" description="Disordered" evidence="8">
    <location>
        <begin position="70"/>
        <end position="177"/>
    </location>
</feature>
<comment type="subcellular location">
    <subcellularLocation>
        <location evidence="6">Endomembrane system</location>
        <topology evidence="6">Single-pass membrane protein</topology>
    </subcellularLocation>
    <subcellularLocation>
        <location evidence="1 7">Membrane</location>
        <topology evidence="1 7">Single-pass type II membrane protein</topology>
    </subcellularLocation>
</comment>
<proteinExistence type="inferred from homology"/>
<dbReference type="GO" id="GO:0005768">
    <property type="term" value="C:endosome"/>
    <property type="evidence" value="ECO:0007669"/>
    <property type="project" value="TreeGrafter"/>
</dbReference>
<feature type="compositionally biased region" description="Basic and acidic residues" evidence="8">
    <location>
        <begin position="71"/>
        <end position="102"/>
    </location>
</feature>
<evidence type="ECO:0000256" key="2">
    <source>
        <dbReference type="ARBA" id="ARBA00008361"/>
    </source>
</evidence>
<sequence length="528" mass="59750">MTLAKLGRQAKRPHGFCVKMTAVAILGLCFIFVWSMFSFPVSSVTSQRRSFGDIAEPTSADEKLCSSFVEPKPKAEPEKHESSKKEKKVELESGSEKKRFDRSASSSGVSEHKSPEKMEMQNQDGKGKLPDGVAADRQEGSEDNVREGKWRWRRGRGSNNRSDDDRAMLDSEGEGSEVIQKESERIQFVDQENVDKVDDGNERLKRKEKKKKILGPLFDPKAHYIWKLCSMVPDIEWGKNIRVVLDLGCRDASFGNSLIDKEVLTFSLGLKDDLADLAQVVLERGFPSVVSPFATRRLPFPSGVFDAIHCGGCSIPWHSNRMTSLTASICWNILAHKTDEDSGVDVRICQKPDSNDIYELRRKKFPPMCKENENADAACYVPINTCLHPIPSSIEERGAEWPGQWPNRLETFPDWMNEKERLVADTEHRKAIVDKSYITGIGIDWSKIRNVMDMKAIYGGFCGCKQPVAIIVEMDRILRPGGWVIPQDKVEILDPIEGILRSMHWEIRMTYNQDEEGILCAQKSHCRP</sequence>
<keyword evidence="7" id="KW-1133">Transmembrane helix</keyword>
<dbReference type="EMBL" id="JBAMMX010000006">
    <property type="protein sequence ID" value="KAK6938820.1"/>
    <property type="molecule type" value="Genomic_DNA"/>
</dbReference>
<evidence type="ECO:0000256" key="7">
    <source>
        <dbReference type="RuleBase" id="RU366043"/>
    </source>
</evidence>
<keyword evidence="3 7" id="KW-0489">Methyltransferase</keyword>
<feature type="compositionally biased region" description="Basic and acidic residues" evidence="8">
    <location>
        <begin position="110"/>
        <end position="150"/>
    </location>
</feature>
<evidence type="ECO:0000313" key="10">
    <source>
        <dbReference type="Proteomes" id="UP001370490"/>
    </source>
</evidence>
<keyword evidence="7" id="KW-0812">Transmembrane</keyword>
<dbReference type="GO" id="GO:0016020">
    <property type="term" value="C:membrane"/>
    <property type="evidence" value="ECO:0007669"/>
    <property type="project" value="UniProtKB-SubCell"/>
</dbReference>
<keyword evidence="7" id="KW-0472">Membrane</keyword>
<accession>A0AAN8ZLW7</accession>
<reference evidence="9 10" key="1">
    <citation type="submission" date="2023-12" db="EMBL/GenBank/DDBJ databases">
        <title>A high-quality genome assembly for Dillenia turbinata (Dilleniales).</title>
        <authorList>
            <person name="Chanderbali A."/>
        </authorList>
    </citation>
    <scope>NUCLEOTIDE SEQUENCE [LARGE SCALE GENOMIC DNA]</scope>
    <source>
        <strain evidence="9">LSX21</strain>
        <tissue evidence="9">Leaf</tissue>
    </source>
</reference>
<dbReference type="Pfam" id="PF03141">
    <property type="entry name" value="Methyltransf_29"/>
    <property type="match status" value="2"/>
</dbReference>
<keyword evidence="10" id="KW-1185">Reference proteome</keyword>
<protein>
    <recommendedName>
        <fullName evidence="7">Methyltransferase</fullName>
        <ecNumber evidence="7">2.1.1.-</ecNumber>
    </recommendedName>
</protein>
<dbReference type="AlphaFoldDB" id="A0AAN8ZLW7"/>
<evidence type="ECO:0000256" key="1">
    <source>
        <dbReference type="ARBA" id="ARBA00004606"/>
    </source>
</evidence>
<dbReference type="SUPFAM" id="SSF53335">
    <property type="entry name" value="S-adenosyl-L-methionine-dependent methyltransferases"/>
    <property type="match status" value="1"/>
</dbReference>
<keyword evidence="4 7" id="KW-0735">Signal-anchor</keyword>
<dbReference type="EC" id="2.1.1.-" evidence="7"/>
<evidence type="ECO:0000256" key="5">
    <source>
        <dbReference type="ARBA" id="ARBA00023180"/>
    </source>
</evidence>
<evidence type="ECO:0000256" key="6">
    <source>
        <dbReference type="ARBA" id="ARBA00037847"/>
    </source>
</evidence>
<organism evidence="9 10">
    <name type="scientific">Dillenia turbinata</name>
    <dbReference type="NCBI Taxonomy" id="194707"/>
    <lineage>
        <taxon>Eukaryota</taxon>
        <taxon>Viridiplantae</taxon>
        <taxon>Streptophyta</taxon>
        <taxon>Embryophyta</taxon>
        <taxon>Tracheophyta</taxon>
        <taxon>Spermatophyta</taxon>
        <taxon>Magnoliopsida</taxon>
        <taxon>eudicotyledons</taxon>
        <taxon>Gunneridae</taxon>
        <taxon>Pentapetalae</taxon>
        <taxon>Dilleniales</taxon>
        <taxon>Dilleniaceae</taxon>
        <taxon>Dillenia</taxon>
    </lineage>
</organism>
<evidence type="ECO:0000256" key="3">
    <source>
        <dbReference type="ARBA" id="ARBA00022603"/>
    </source>
</evidence>
<dbReference type="InterPro" id="IPR004159">
    <property type="entry name" value="Put_SAM_MeTrfase"/>
</dbReference>
<keyword evidence="5 7" id="KW-0325">Glycoprotein</keyword>
<dbReference type="PANTHER" id="PTHR10108">
    <property type="entry name" value="SAM-DEPENDENT METHYLTRANSFERASE"/>
    <property type="match status" value="1"/>
</dbReference>
<dbReference type="PANTHER" id="PTHR10108:SF1102">
    <property type="entry name" value="METHYLTRANSFERASE PMT28-RELATED"/>
    <property type="match status" value="1"/>
</dbReference>
<dbReference type="GO" id="GO:0008168">
    <property type="term" value="F:methyltransferase activity"/>
    <property type="evidence" value="ECO:0007669"/>
    <property type="project" value="UniProtKB-UniRule"/>
</dbReference>
<dbReference type="GO" id="GO:0005802">
    <property type="term" value="C:trans-Golgi network"/>
    <property type="evidence" value="ECO:0007669"/>
    <property type="project" value="TreeGrafter"/>
</dbReference>
<comment type="similarity">
    <text evidence="2 7">Belongs to the methyltransferase superfamily.</text>
</comment>
<feature type="transmembrane region" description="Helical" evidence="7">
    <location>
        <begin position="21"/>
        <end position="41"/>
    </location>
</feature>
<evidence type="ECO:0000256" key="8">
    <source>
        <dbReference type="SAM" id="MobiDB-lite"/>
    </source>
</evidence>
<dbReference type="InterPro" id="IPR029063">
    <property type="entry name" value="SAM-dependent_MTases_sf"/>
</dbReference>
<comment type="caution">
    <text evidence="9">The sequence shown here is derived from an EMBL/GenBank/DDBJ whole genome shotgun (WGS) entry which is preliminary data.</text>
</comment>
<gene>
    <name evidence="9" type="ORF">RJ641_032328</name>
</gene>